<feature type="domain" description="Glycosyltransferase 2-like" evidence="1">
    <location>
        <begin position="8"/>
        <end position="116"/>
    </location>
</feature>
<dbReference type="Pfam" id="PF00535">
    <property type="entry name" value="Glycos_transf_2"/>
    <property type="match status" value="1"/>
</dbReference>
<dbReference type="PANTHER" id="PTHR43685">
    <property type="entry name" value="GLYCOSYLTRANSFERASE"/>
    <property type="match status" value="1"/>
</dbReference>
<dbReference type="GO" id="GO:0016740">
    <property type="term" value="F:transferase activity"/>
    <property type="evidence" value="ECO:0007669"/>
    <property type="project" value="UniProtKB-KW"/>
</dbReference>
<evidence type="ECO:0000259" key="1">
    <source>
        <dbReference type="Pfam" id="PF00535"/>
    </source>
</evidence>
<dbReference type="EMBL" id="NIDE01000004">
    <property type="protein sequence ID" value="OWK43964.1"/>
    <property type="molecule type" value="Genomic_DNA"/>
</dbReference>
<dbReference type="InterPro" id="IPR050834">
    <property type="entry name" value="Glycosyltransf_2"/>
</dbReference>
<proteinExistence type="predicted"/>
<keyword evidence="3" id="KW-1185">Reference proteome</keyword>
<evidence type="ECO:0000313" key="2">
    <source>
        <dbReference type="EMBL" id="OWK43964.1"/>
    </source>
</evidence>
<dbReference type="Gene3D" id="3.90.550.10">
    <property type="entry name" value="Spore Coat Polysaccharide Biosynthesis Protein SpsA, Chain A"/>
    <property type="match status" value="1"/>
</dbReference>
<dbReference type="SUPFAM" id="SSF53448">
    <property type="entry name" value="Nucleotide-diphospho-sugar transferases"/>
    <property type="match status" value="1"/>
</dbReference>
<gene>
    <name evidence="2" type="ORF">FRUB_03563</name>
</gene>
<name>A0A225DWK8_9BACT</name>
<dbReference type="Proteomes" id="UP000214646">
    <property type="component" value="Unassembled WGS sequence"/>
</dbReference>
<sequence>MPDSVLTFAIPYYRGDNYIGRAIASVLTQRDARWRLLVCDGGEERPGPPRGLPDGYRDDRIRYIPPAGKPGMAENWNRCLRAAETDLVTLLHEDDELEPDYAGRMIAAAAAHPGATLLFCNASIIGPKGEPLFSFPDYVKRFFRPARGLTILRGEVGLRAIMRGNFIMCPTMCFRRSHLAGRAFDPQWRQVLDLDLTARLLLDGDTLVGIPESLYRYRRHEENATAAQTKNLLRFREEWALFRDVARRARARGWDRAAAAAASVGIVKLNLLYCAFNDLLASRGRGAVQKLRLLAEIAD</sequence>
<dbReference type="PANTHER" id="PTHR43685:SF2">
    <property type="entry name" value="GLYCOSYLTRANSFERASE 2-LIKE DOMAIN-CONTAINING PROTEIN"/>
    <property type="match status" value="1"/>
</dbReference>
<protein>
    <submittedName>
        <fullName evidence="2">Glycosyl transferase, family 2</fullName>
    </submittedName>
</protein>
<dbReference type="AlphaFoldDB" id="A0A225DWK8"/>
<dbReference type="InterPro" id="IPR029044">
    <property type="entry name" value="Nucleotide-diphossugar_trans"/>
</dbReference>
<evidence type="ECO:0000313" key="3">
    <source>
        <dbReference type="Proteomes" id="UP000214646"/>
    </source>
</evidence>
<reference evidence="3" key="1">
    <citation type="submission" date="2017-06" db="EMBL/GenBank/DDBJ databases">
        <title>Genome analysis of Fimbriiglobus ruber SP5, the first member of the order Planctomycetales with confirmed chitinolytic capability.</title>
        <authorList>
            <person name="Ravin N.V."/>
            <person name="Rakitin A.L."/>
            <person name="Ivanova A.A."/>
            <person name="Beletsky A.V."/>
            <person name="Kulichevskaya I.S."/>
            <person name="Mardanov A.V."/>
            <person name="Dedysh S.N."/>
        </authorList>
    </citation>
    <scope>NUCLEOTIDE SEQUENCE [LARGE SCALE GENOMIC DNA]</scope>
    <source>
        <strain evidence="3">SP5</strain>
    </source>
</reference>
<dbReference type="InterPro" id="IPR001173">
    <property type="entry name" value="Glyco_trans_2-like"/>
</dbReference>
<keyword evidence="2" id="KW-0808">Transferase</keyword>
<comment type="caution">
    <text evidence="2">The sequence shown here is derived from an EMBL/GenBank/DDBJ whole genome shotgun (WGS) entry which is preliminary data.</text>
</comment>
<accession>A0A225DWK8</accession>
<organism evidence="2 3">
    <name type="scientific">Fimbriiglobus ruber</name>
    <dbReference type="NCBI Taxonomy" id="1908690"/>
    <lineage>
        <taxon>Bacteria</taxon>
        <taxon>Pseudomonadati</taxon>
        <taxon>Planctomycetota</taxon>
        <taxon>Planctomycetia</taxon>
        <taxon>Gemmatales</taxon>
        <taxon>Gemmataceae</taxon>
        <taxon>Fimbriiglobus</taxon>
    </lineage>
</organism>